<evidence type="ECO:0000256" key="5">
    <source>
        <dbReference type="HAMAP-Rule" id="MF_00076"/>
    </source>
</evidence>
<keyword evidence="5" id="KW-0963">Cytoplasm</keyword>
<dbReference type="EC" id="4.2.1.19" evidence="5 6"/>
<organism evidence="7 8">
    <name type="scientific">Clostridium tanneri</name>
    <dbReference type="NCBI Taxonomy" id="3037988"/>
    <lineage>
        <taxon>Bacteria</taxon>
        <taxon>Bacillati</taxon>
        <taxon>Bacillota</taxon>
        <taxon>Clostridia</taxon>
        <taxon>Eubacteriales</taxon>
        <taxon>Clostridiaceae</taxon>
        <taxon>Clostridium</taxon>
    </lineage>
</organism>
<evidence type="ECO:0000256" key="2">
    <source>
        <dbReference type="ARBA" id="ARBA00022605"/>
    </source>
</evidence>
<reference evidence="7 8" key="1">
    <citation type="submission" date="2023-04" db="EMBL/GenBank/DDBJ databases">
        <title>Clostridium tannerae sp. nov., isolated from the fecal material of an alpaca.</title>
        <authorList>
            <person name="Miller S."/>
            <person name="Hendry M."/>
            <person name="King J."/>
            <person name="Sankaranarayanan K."/>
            <person name="Lawson P.A."/>
        </authorList>
    </citation>
    <scope>NUCLEOTIDE SEQUENCE [LARGE SCALE GENOMIC DNA]</scope>
    <source>
        <strain evidence="7 8">A1-XYC3</strain>
    </source>
</reference>
<dbReference type="InterPro" id="IPR020568">
    <property type="entry name" value="Ribosomal_Su5_D2-typ_SF"/>
</dbReference>
<dbReference type="PANTHER" id="PTHR23133:SF2">
    <property type="entry name" value="IMIDAZOLEGLYCEROL-PHOSPHATE DEHYDRATASE"/>
    <property type="match status" value="1"/>
</dbReference>
<sequence>MSSIRKTEIFRITSETDVAVEVNLDGEGIYNVDTGIGFFDHMLSLISKHSIIDLNIKAKGDLYVDGHHTVEDVGITLGKCIQKALGDKSGIKRYGTAFVPMDEALAVVSMDISGRPFLVFDGKFNSEKVGKMDSELVEEFFRAFAVNSGITLHIKVLYGKNTHHMIEGIFKAFGRALREAISKDDRIKGVMSTKGSL</sequence>
<keyword evidence="3 5" id="KW-0368">Histidine biosynthesis</keyword>
<name>A0ABU4JSP3_9CLOT</name>
<evidence type="ECO:0000256" key="6">
    <source>
        <dbReference type="RuleBase" id="RU000599"/>
    </source>
</evidence>
<keyword evidence="2 5" id="KW-0028">Amino-acid biosynthesis</keyword>
<dbReference type="SUPFAM" id="SSF54211">
    <property type="entry name" value="Ribosomal protein S5 domain 2-like"/>
    <property type="match status" value="2"/>
</dbReference>
<dbReference type="InterPro" id="IPR020565">
    <property type="entry name" value="ImidazoleglycerP_deHydtase_CS"/>
</dbReference>
<accession>A0ABU4JSP3</accession>
<dbReference type="Proteomes" id="UP001281656">
    <property type="component" value="Unassembled WGS sequence"/>
</dbReference>
<protein>
    <recommendedName>
        <fullName evidence="5 6">Imidazoleglycerol-phosphate dehydratase</fullName>
        <shortName evidence="5">IGPD</shortName>
        <ecNumber evidence="5 6">4.2.1.19</ecNumber>
    </recommendedName>
</protein>
<dbReference type="PANTHER" id="PTHR23133">
    <property type="entry name" value="IMIDAZOLEGLYCEROL-PHOSPHATE DEHYDRATASE HIS7"/>
    <property type="match status" value="1"/>
</dbReference>
<keyword evidence="4 5" id="KW-0456">Lyase</keyword>
<evidence type="ECO:0000256" key="1">
    <source>
        <dbReference type="ARBA" id="ARBA00005047"/>
    </source>
</evidence>
<comment type="pathway">
    <text evidence="1 5 6">Amino-acid biosynthesis; L-histidine biosynthesis; L-histidine from 5-phospho-alpha-D-ribose 1-diphosphate: step 6/9.</text>
</comment>
<dbReference type="Gene3D" id="3.30.230.40">
    <property type="entry name" value="Imidazole glycerol phosphate dehydratase, domain 1"/>
    <property type="match status" value="2"/>
</dbReference>
<dbReference type="CDD" id="cd07914">
    <property type="entry name" value="IGPD"/>
    <property type="match status" value="1"/>
</dbReference>
<dbReference type="EMBL" id="JARUJP010000007">
    <property type="protein sequence ID" value="MDW8801167.1"/>
    <property type="molecule type" value="Genomic_DNA"/>
</dbReference>
<dbReference type="NCBIfam" id="NF002107">
    <property type="entry name" value="PRK00951.1-2"/>
    <property type="match status" value="1"/>
</dbReference>
<dbReference type="NCBIfam" id="NF002111">
    <property type="entry name" value="PRK00951.2-1"/>
    <property type="match status" value="1"/>
</dbReference>
<dbReference type="NCBIfam" id="NF002112">
    <property type="entry name" value="PRK00951.2-2"/>
    <property type="match status" value="1"/>
</dbReference>
<dbReference type="Pfam" id="PF00475">
    <property type="entry name" value="IGPD"/>
    <property type="match status" value="1"/>
</dbReference>
<proteinExistence type="inferred from homology"/>
<dbReference type="HAMAP" id="MF_00076">
    <property type="entry name" value="HisB"/>
    <property type="match status" value="1"/>
</dbReference>
<comment type="similarity">
    <text evidence="5 6">Belongs to the imidazoleglycerol-phosphate dehydratase family.</text>
</comment>
<dbReference type="NCBIfam" id="NF002114">
    <property type="entry name" value="PRK00951.2-4"/>
    <property type="match status" value="1"/>
</dbReference>
<comment type="caution">
    <text evidence="7">The sequence shown here is derived from an EMBL/GenBank/DDBJ whole genome shotgun (WGS) entry which is preliminary data.</text>
</comment>
<evidence type="ECO:0000256" key="4">
    <source>
        <dbReference type="ARBA" id="ARBA00023239"/>
    </source>
</evidence>
<dbReference type="PROSITE" id="PS00955">
    <property type="entry name" value="IGP_DEHYDRATASE_2"/>
    <property type="match status" value="1"/>
</dbReference>
<dbReference type="GO" id="GO:0004424">
    <property type="term" value="F:imidazoleglycerol-phosphate dehydratase activity"/>
    <property type="evidence" value="ECO:0007669"/>
    <property type="project" value="UniProtKB-EC"/>
</dbReference>
<comment type="catalytic activity">
    <reaction evidence="5 6">
        <text>D-erythro-1-(imidazol-4-yl)glycerol 3-phosphate = 3-(imidazol-4-yl)-2-oxopropyl phosphate + H2O</text>
        <dbReference type="Rhea" id="RHEA:11040"/>
        <dbReference type="ChEBI" id="CHEBI:15377"/>
        <dbReference type="ChEBI" id="CHEBI:57766"/>
        <dbReference type="ChEBI" id="CHEBI:58278"/>
        <dbReference type="EC" id="4.2.1.19"/>
    </reaction>
</comment>
<evidence type="ECO:0000313" key="7">
    <source>
        <dbReference type="EMBL" id="MDW8801167.1"/>
    </source>
</evidence>
<dbReference type="RefSeq" id="WP_318797840.1">
    <property type="nucleotide sequence ID" value="NZ_JARUJP010000007.1"/>
</dbReference>
<dbReference type="InterPro" id="IPR038494">
    <property type="entry name" value="IGPD_sf"/>
</dbReference>
<evidence type="ECO:0000256" key="3">
    <source>
        <dbReference type="ARBA" id="ARBA00023102"/>
    </source>
</evidence>
<dbReference type="InterPro" id="IPR000807">
    <property type="entry name" value="ImidazoleglycerolP_deHydtase"/>
</dbReference>
<dbReference type="NCBIfam" id="NF002109">
    <property type="entry name" value="PRK00951.1-5"/>
    <property type="match status" value="1"/>
</dbReference>
<gene>
    <name evidence="5 7" type="primary">hisB</name>
    <name evidence="7" type="ORF">P8V03_08345</name>
</gene>
<keyword evidence="8" id="KW-1185">Reference proteome</keyword>
<evidence type="ECO:0000313" key="8">
    <source>
        <dbReference type="Proteomes" id="UP001281656"/>
    </source>
</evidence>
<dbReference type="PROSITE" id="PS00954">
    <property type="entry name" value="IGP_DEHYDRATASE_1"/>
    <property type="match status" value="1"/>
</dbReference>
<comment type="subcellular location">
    <subcellularLocation>
        <location evidence="5 6">Cytoplasm</location>
    </subcellularLocation>
</comment>